<feature type="compositionally biased region" description="Low complexity" evidence="8">
    <location>
        <begin position="595"/>
        <end position="613"/>
    </location>
</feature>
<dbReference type="GO" id="GO:0035556">
    <property type="term" value="P:intracellular signal transduction"/>
    <property type="evidence" value="ECO:0007669"/>
    <property type="project" value="InterPro"/>
</dbReference>
<feature type="transmembrane region" description="Helical" evidence="9">
    <location>
        <begin position="1368"/>
        <end position="1393"/>
    </location>
</feature>
<keyword evidence="5 9" id="KW-0472">Membrane</keyword>
<comment type="similarity">
    <text evidence="7">Belongs to the adenylyl cyclase class-4/guanylyl cyclase family.</text>
</comment>
<dbReference type="PANTHER" id="PTHR11920">
    <property type="entry name" value="GUANYLYL CYCLASE"/>
    <property type="match status" value="1"/>
</dbReference>
<dbReference type="Pfam" id="PF00211">
    <property type="entry name" value="Guanylate_cyc"/>
    <property type="match status" value="1"/>
</dbReference>
<feature type="region of interest" description="Disordered" evidence="8">
    <location>
        <begin position="1503"/>
        <end position="1527"/>
    </location>
</feature>
<feature type="compositionally biased region" description="Low complexity" evidence="8">
    <location>
        <begin position="1026"/>
        <end position="1053"/>
    </location>
</feature>
<reference evidence="11 12" key="1">
    <citation type="journal article" date="2021" name="Sci. Rep.">
        <title>Genome sequencing of the multicellular alga Astrephomene provides insights into convergent evolution of germ-soma differentiation.</title>
        <authorList>
            <person name="Yamashita S."/>
            <person name="Yamamoto K."/>
            <person name="Matsuzaki R."/>
            <person name="Suzuki S."/>
            <person name="Yamaguchi H."/>
            <person name="Hirooka S."/>
            <person name="Minakuchi Y."/>
            <person name="Miyagishima S."/>
            <person name="Kawachi M."/>
            <person name="Toyoda A."/>
            <person name="Nozaki H."/>
        </authorList>
    </citation>
    <scope>NUCLEOTIDE SEQUENCE [LARGE SCALE GENOMIC DNA]</scope>
    <source>
        <strain evidence="11 12">NIES-4017</strain>
    </source>
</reference>
<feature type="transmembrane region" description="Helical" evidence="9">
    <location>
        <begin position="527"/>
        <end position="549"/>
    </location>
</feature>
<comment type="caution">
    <text evidence="11">The sequence shown here is derived from an EMBL/GenBank/DDBJ whole genome shotgun (WGS) entry which is preliminary data.</text>
</comment>
<feature type="region of interest" description="Disordered" evidence="8">
    <location>
        <begin position="1715"/>
        <end position="1746"/>
    </location>
</feature>
<dbReference type="GO" id="GO:0004016">
    <property type="term" value="F:adenylate cyclase activity"/>
    <property type="evidence" value="ECO:0007669"/>
    <property type="project" value="TreeGrafter"/>
</dbReference>
<keyword evidence="4 9" id="KW-1133">Transmembrane helix</keyword>
<feature type="compositionally biased region" description="Gly residues" evidence="8">
    <location>
        <begin position="1940"/>
        <end position="1952"/>
    </location>
</feature>
<evidence type="ECO:0000256" key="8">
    <source>
        <dbReference type="SAM" id="MobiDB-lite"/>
    </source>
</evidence>
<feature type="compositionally biased region" description="Gly residues" evidence="8">
    <location>
        <begin position="625"/>
        <end position="636"/>
    </location>
</feature>
<keyword evidence="2 9" id="KW-0812">Transmembrane</keyword>
<protein>
    <recommendedName>
        <fullName evidence="10">Guanylate cyclase domain-containing protein</fullName>
    </recommendedName>
</protein>
<feature type="region of interest" description="Disordered" evidence="8">
    <location>
        <begin position="926"/>
        <end position="955"/>
    </location>
</feature>
<organism evidence="11 12">
    <name type="scientific">Astrephomene gubernaculifera</name>
    <dbReference type="NCBI Taxonomy" id="47775"/>
    <lineage>
        <taxon>Eukaryota</taxon>
        <taxon>Viridiplantae</taxon>
        <taxon>Chlorophyta</taxon>
        <taxon>core chlorophytes</taxon>
        <taxon>Chlorophyceae</taxon>
        <taxon>CS clade</taxon>
        <taxon>Chlamydomonadales</taxon>
        <taxon>Astrephomenaceae</taxon>
        <taxon>Astrephomene</taxon>
    </lineage>
</organism>
<evidence type="ECO:0000256" key="6">
    <source>
        <dbReference type="ARBA" id="ARBA00023239"/>
    </source>
</evidence>
<feature type="transmembrane region" description="Helical" evidence="9">
    <location>
        <begin position="100"/>
        <end position="124"/>
    </location>
</feature>
<evidence type="ECO:0000313" key="12">
    <source>
        <dbReference type="Proteomes" id="UP001054857"/>
    </source>
</evidence>
<evidence type="ECO:0000256" key="5">
    <source>
        <dbReference type="ARBA" id="ARBA00023136"/>
    </source>
</evidence>
<evidence type="ECO:0000256" key="2">
    <source>
        <dbReference type="ARBA" id="ARBA00022692"/>
    </source>
</evidence>
<feature type="transmembrane region" description="Helical" evidence="9">
    <location>
        <begin position="1550"/>
        <end position="1570"/>
    </location>
</feature>
<feature type="transmembrane region" description="Helical" evidence="9">
    <location>
        <begin position="334"/>
        <end position="355"/>
    </location>
</feature>
<feature type="transmembrane region" description="Helical" evidence="9">
    <location>
        <begin position="445"/>
        <end position="467"/>
    </location>
</feature>
<sequence length="2264" mass="233917">MHVQMIALPSWQLVPSVFVGLLLGSLWGGSSGTWEPIRALLRRLHPQKEQKRSQEVPPPSDQTRWLFQNMLGRLYGLTVSYRQLWLLLSNAPATTATSAAFTLAFSGSLLRVLAHGLCLLWLALDGQSYFRAAPSLHLPLTLTLALAAIARHCSGLLPVHFQVQLIQHGMFLILQQDAKDLFLVQLGVVSLVYEMAHAAQPYVHKWGSEGLLGGSAGAAASSTAAAALVKGGLGGRLRYEAGTCAATAAVTATGDTHSINAALQCMSFLGLCLALIFIYNVFSKTFLPPSPLVAPSSSSPNPPGALPHSSSRLAAAEGLLPSSLQEPIPEGSTYLRGVAAAGSSSTALSLSLPLLGSRRARRFSAVTSVPEDTSCMSPAPSLASCVVSPIPGHSTTGLSQFTLHVMTRSYILKVALSRAVTCVCGAMFGVAVVKDLAAGAPLASRAVSVLGVLAVLGANAGQLVLLWRRPQQYLRSADRYNKAVWGVTLAGLIAPHVEPWVAAGDPEAMTVSVLFLSLHAVVHDDSFGWYVAQQLVLLAAAALQSLLWSHAGAPHRRMDRLRDITLYCVICCGACLAHVVNHQFMLYSRQPISSSAASQQQRTGRRMSSSSSADHARSRRFSLESGGGGGGGGGGAPDRDLAGQPASTTPQQQLLPPEQHPQPRRAQFQPAVRHVGFPATDSAGRPSAPSSPSRTAALPEPPEPPSRLQARASPLSSSFSLNGPLPLLTDLATAASVDRPPSPAAAPPLRDASPSSGSRAGALRVPTRRGRVSSSPAAVQQQELLPLPGGGGGAVHPQEEEEEEEETLAGAGAAAAAAATAAARRLQQQQQHAALHPTLSDAQLPLVRQQQGPAAEEGPAGLPPLAGARGRRQVSASQSGPHVGVQEGGGAPALESPTPYASVELSEAPAAEAERLQQALAQGAELAAASNAGEPSQPKELGLSSAAGGSGGDGATAAAHLTAAVAVPDAAAAAAVDNAGAAAGGGVAREVPVEAPGGRLAAAPSYVTGDEEVSPFARHVTPDTPPAAASASASTSAAPPVTVPDAASSSSLPAPTPVDVAKSLSDTDAPHAVNVPDPRVSPSPLLTAVAASPTSTRAQRYLSGPQSPFTAPNIPPPGASASSGPLKSTTGAVRALGNQLRHLTSTSSHGSLAPVGEPAAAVVECKLGASSRSAHSHSHSPPARCGCSPGAAAGGGAAAREGGRRRLASALPEGLCAREDTVPRDIVFAVIYSAQHASDVVHLLRACTPGAVTRTWIAAALLYSVALVAGLWYLCALRRRDPWVTSRRVRTAVWTVRLTVLHALRSTLYIAAGMEVPSLLGRAIVSSVAFGLIGLSASSFLRSMPIKIIVVYSLSCIKDPSRLAPQRLIVSLATYFVLSTLAYTVAAAAVAAAPIRHHRHAAAHCAFDAAASNAALERKLARRRRKARISDELLLGSLNISDDGDDDDDDGDDDGADLYDDNDDDSADLYDSDDADLADGVLPRNRFRSGVCGLSTADFGVPSLEERTGSGRPVGGAGAGGGSGGGGGVVRVKPNPLMCRWLEFSSNGNLFASVAFLVLTLLFTGLTRVLRWAMPAQEGYEPDPYRLVEMWVLQWAEGAVMAMGQRLSAAEGVSGLPQTALALSLFMMALACVVVSQVVALAFTVSVDPRVGIYQSGLSDFAAAVASMQLQEASRQSIAITVDRCMSEALDSCSALLVLVEQVAPRTATFDGMVSPLAPKSSAPPSRTGLRSGSVTGMTPPPAGAGTGAGLSGFDPHATVYVLHDQLLGSDMPPYKLPLEQLPSILDSLHSGATLFNNDITKASEELLNKHADWRSARDLEGARSVCVVPLFFSGQPQGALVLHSPLPDVMDSVFVGCVQQLAAQLGQMVYLKRALEDVRADEQLLSDLMPSHVALTLKRRFMTSNDDALMLPMFAQQQQQQQQQPAAVAATSAFGMSGGGGGVSGSGGGEVARGSSSSLHRASLDASLPQMRSGGSVGAAGAGAAGVSSGAGVVAGVTGSGGLVSPCSTVPKRSMSVRRVTAGGLLAGAVPRTSQGGESSSAVEGGGGGGGGGVAEPAVMTLETPVGLVYQQWHSNVTVLFADIVQFTPMSQAMEPQQVMLMLHELFTRYDALLERHNVYKVETIGDCYMAATGLLAEDPDHATHMFDFACGMLAAAATVAVPLQGHGSVRIRVGMHTGKVMSGVVGTVRARYCLFGDTVNTASRMESTGVPGTIQASETTYHALPAERQAVWRCRGAIDVKGKGNMNTYLYAPSDSAASVRE</sequence>
<feature type="transmembrane region" description="Helical" evidence="9">
    <location>
        <begin position="261"/>
        <end position="282"/>
    </location>
</feature>
<feature type="region of interest" description="Disordered" evidence="8">
    <location>
        <begin position="1440"/>
        <end position="1470"/>
    </location>
</feature>
<feature type="domain" description="Guanylate cyclase" evidence="10">
    <location>
        <begin position="2079"/>
        <end position="2208"/>
    </location>
</feature>
<comment type="subcellular location">
    <subcellularLocation>
        <location evidence="1">Membrane</location>
    </subcellularLocation>
</comment>
<dbReference type="GO" id="GO:0001653">
    <property type="term" value="F:peptide receptor activity"/>
    <property type="evidence" value="ECO:0007669"/>
    <property type="project" value="TreeGrafter"/>
</dbReference>
<dbReference type="PROSITE" id="PS50125">
    <property type="entry name" value="GUANYLATE_CYCLASE_2"/>
    <property type="match status" value="1"/>
</dbReference>
<evidence type="ECO:0000256" key="3">
    <source>
        <dbReference type="ARBA" id="ARBA00022741"/>
    </source>
</evidence>
<dbReference type="FunFam" id="3.30.70.1230:FF:000030">
    <property type="entry name" value="Si:ch211-215j19.12"/>
    <property type="match status" value="1"/>
</dbReference>
<gene>
    <name evidence="11" type="ORF">Agub_g4831</name>
</gene>
<dbReference type="Gene3D" id="3.30.450.40">
    <property type="match status" value="1"/>
</dbReference>
<evidence type="ECO:0000256" key="4">
    <source>
        <dbReference type="ARBA" id="ARBA00022989"/>
    </source>
</evidence>
<feature type="region of interest" description="Disordered" evidence="8">
    <location>
        <begin position="1016"/>
        <end position="1129"/>
    </location>
</feature>
<dbReference type="InterPro" id="IPR018297">
    <property type="entry name" value="A/G_cyclase_CS"/>
</dbReference>
<feature type="transmembrane region" description="Helical" evidence="9">
    <location>
        <begin position="561"/>
        <end position="580"/>
    </location>
</feature>
<feature type="compositionally biased region" description="Gly residues" evidence="8">
    <location>
        <begin position="1512"/>
        <end position="1527"/>
    </location>
</feature>
<feature type="region of interest" description="Disordered" evidence="8">
    <location>
        <begin position="737"/>
        <end position="897"/>
    </location>
</feature>
<feature type="compositionally biased region" description="Low complexity" evidence="8">
    <location>
        <begin position="808"/>
        <end position="836"/>
    </location>
</feature>
<dbReference type="Gene3D" id="3.30.70.1230">
    <property type="entry name" value="Nucleotide cyclase"/>
    <property type="match status" value="1"/>
</dbReference>
<dbReference type="InterPro" id="IPR050401">
    <property type="entry name" value="Cyclic_nucleotide_synthase"/>
</dbReference>
<dbReference type="InterPro" id="IPR029787">
    <property type="entry name" value="Nucleotide_cyclase"/>
</dbReference>
<feature type="compositionally biased region" description="Low complexity" evidence="8">
    <location>
        <begin position="747"/>
        <end position="756"/>
    </location>
</feature>
<dbReference type="SUPFAM" id="SSF55781">
    <property type="entry name" value="GAF domain-like"/>
    <property type="match status" value="1"/>
</dbReference>
<evidence type="ECO:0000256" key="7">
    <source>
        <dbReference type="RuleBase" id="RU000405"/>
    </source>
</evidence>
<feature type="compositionally biased region" description="Low complexity" evidence="8">
    <location>
        <begin position="852"/>
        <end position="868"/>
    </location>
</feature>
<feature type="transmembrane region" description="Helical" evidence="9">
    <location>
        <begin position="1256"/>
        <end position="1277"/>
    </location>
</feature>
<dbReference type="PROSITE" id="PS00452">
    <property type="entry name" value="GUANYLATE_CYCLASE_1"/>
    <property type="match status" value="1"/>
</dbReference>
<feature type="compositionally biased region" description="Low complexity" evidence="8">
    <location>
        <begin position="644"/>
        <end position="657"/>
    </location>
</feature>
<dbReference type="Proteomes" id="UP001054857">
    <property type="component" value="Unassembled WGS sequence"/>
</dbReference>
<keyword evidence="6 7" id="KW-0456">Lyase</keyword>
<feature type="region of interest" description="Disordered" evidence="8">
    <location>
        <begin position="595"/>
        <end position="717"/>
    </location>
</feature>
<proteinExistence type="inferred from homology"/>
<feature type="compositionally biased region" description="Polar residues" evidence="8">
    <location>
        <begin position="1092"/>
        <end position="1110"/>
    </location>
</feature>
<feature type="compositionally biased region" description="Polar residues" evidence="8">
    <location>
        <begin position="772"/>
        <end position="783"/>
    </location>
</feature>
<dbReference type="SMART" id="SM00044">
    <property type="entry name" value="CYCc"/>
    <property type="match status" value="1"/>
</dbReference>
<dbReference type="InterPro" id="IPR001054">
    <property type="entry name" value="A/G_cyclase"/>
</dbReference>
<feature type="compositionally biased region" description="Acidic residues" evidence="8">
    <location>
        <begin position="1442"/>
        <end position="1470"/>
    </location>
</feature>
<keyword evidence="3" id="KW-0547">Nucleotide-binding</keyword>
<feature type="compositionally biased region" description="Low complexity" evidence="8">
    <location>
        <begin position="682"/>
        <end position="698"/>
    </location>
</feature>
<dbReference type="GO" id="GO:0007168">
    <property type="term" value="P:receptor guanylyl cyclase signaling pathway"/>
    <property type="evidence" value="ECO:0007669"/>
    <property type="project" value="TreeGrafter"/>
</dbReference>
<feature type="region of interest" description="Disordered" evidence="8">
    <location>
        <begin position="2030"/>
        <end position="2052"/>
    </location>
</feature>
<evidence type="ECO:0000256" key="1">
    <source>
        <dbReference type="ARBA" id="ARBA00004370"/>
    </source>
</evidence>
<feature type="transmembrane region" description="Helical" evidence="9">
    <location>
        <begin position="410"/>
        <end position="433"/>
    </location>
</feature>
<keyword evidence="12" id="KW-1185">Reference proteome</keyword>
<dbReference type="GO" id="GO:0004383">
    <property type="term" value="F:guanylate cyclase activity"/>
    <property type="evidence" value="ECO:0007669"/>
    <property type="project" value="TreeGrafter"/>
</dbReference>
<dbReference type="InterPro" id="IPR029016">
    <property type="entry name" value="GAF-like_dom_sf"/>
</dbReference>
<dbReference type="EMBL" id="BMAR01000006">
    <property type="protein sequence ID" value="GFR43720.1"/>
    <property type="molecule type" value="Genomic_DNA"/>
</dbReference>
<feature type="compositionally biased region" description="Low complexity" evidence="8">
    <location>
        <begin position="1715"/>
        <end position="1726"/>
    </location>
</feature>
<dbReference type="GO" id="GO:0005886">
    <property type="term" value="C:plasma membrane"/>
    <property type="evidence" value="ECO:0007669"/>
    <property type="project" value="TreeGrafter"/>
</dbReference>
<feature type="transmembrane region" description="Helical" evidence="9">
    <location>
        <begin position="1323"/>
        <end position="1341"/>
    </location>
</feature>
<evidence type="ECO:0000259" key="10">
    <source>
        <dbReference type="PROSITE" id="PS50125"/>
    </source>
</evidence>
<dbReference type="CDD" id="cd07302">
    <property type="entry name" value="CHD"/>
    <property type="match status" value="1"/>
</dbReference>
<evidence type="ECO:0000313" key="11">
    <source>
        <dbReference type="EMBL" id="GFR43720.1"/>
    </source>
</evidence>
<dbReference type="SUPFAM" id="SSF55073">
    <property type="entry name" value="Nucleotide cyclase"/>
    <property type="match status" value="1"/>
</dbReference>
<name>A0AAD3DKW2_9CHLO</name>
<feature type="transmembrane region" description="Helical" evidence="9">
    <location>
        <begin position="479"/>
        <end position="497"/>
    </location>
</feature>
<accession>A0AAD3DKW2</accession>
<evidence type="ECO:0000256" key="9">
    <source>
        <dbReference type="SAM" id="Phobius"/>
    </source>
</evidence>
<dbReference type="PANTHER" id="PTHR11920:SF335">
    <property type="entry name" value="GUANYLATE CYCLASE"/>
    <property type="match status" value="1"/>
</dbReference>
<dbReference type="GO" id="GO:0000166">
    <property type="term" value="F:nucleotide binding"/>
    <property type="evidence" value="ECO:0007669"/>
    <property type="project" value="UniProtKB-KW"/>
</dbReference>
<feature type="region of interest" description="Disordered" evidence="8">
    <location>
        <begin position="1940"/>
        <end position="1982"/>
    </location>
</feature>